<dbReference type="Gene3D" id="3.40.630.30">
    <property type="match status" value="1"/>
</dbReference>
<dbReference type="PANTHER" id="PTHR42791">
    <property type="entry name" value="GNAT FAMILY ACETYLTRANSFERASE"/>
    <property type="match status" value="1"/>
</dbReference>
<dbReference type="InterPro" id="IPR000182">
    <property type="entry name" value="GNAT_dom"/>
</dbReference>
<dbReference type="EMBL" id="LCZI01000694">
    <property type="protein sequence ID" value="KKZ65180.1"/>
    <property type="molecule type" value="Genomic_DNA"/>
</dbReference>
<evidence type="ECO:0000256" key="1">
    <source>
        <dbReference type="SAM" id="MobiDB-lite"/>
    </source>
</evidence>
<name>A0A0G2I4K5_9EURO</name>
<comment type="caution">
    <text evidence="3">The sequence shown here is derived from an EMBL/GenBank/DDBJ whole genome shotgun (WGS) entry which is preliminary data.</text>
</comment>
<dbReference type="SUPFAM" id="SSF55729">
    <property type="entry name" value="Acyl-CoA N-acyltransferases (Nat)"/>
    <property type="match status" value="1"/>
</dbReference>
<reference evidence="4" key="1">
    <citation type="journal article" date="2015" name="PLoS Genet.">
        <title>The dynamic genome and transcriptome of the human fungal pathogen Blastomyces and close relative Emmonsia.</title>
        <authorList>
            <person name="Munoz J.F."/>
            <person name="Gauthier G.M."/>
            <person name="Desjardins C.A."/>
            <person name="Gallo J.E."/>
            <person name="Holder J."/>
            <person name="Sullivan T.D."/>
            <person name="Marty A.J."/>
            <person name="Carmen J.C."/>
            <person name="Chen Z."/>
            <person name="Ding L."/>
            <person name="Gujja S."/>
            <person name="Magrini V."/>
            <person name="Misas E."/>
            <person name="Mitreva M."/>
            <person name="Priest M."/>
            <person name="Saif S."/>
            <person name="Whiston E.A."/>
            <person name="Young S."/>
            <person name="Zeng Q."/>
            <person name="Goldman W.E."/>
            <person name="Mardis E.R."/>
            <person name="Taylor J.W."/>
            <person name="McEwen J.G."/>
            <person name="Clay O.K."/>
            <person name="Klein B.S."/>
            <person name="Cuomo C.A."/>
        </authorList>
    </citation>
    <scope>NUCLEOTIDE SEQUENCE [LARGE SCALE GENOMIC DNA]</scope>
    <source>
        <strain evidence="4">UAMH 3008</strain>
    </source>
</reference>
<dbReference type="AlphaFoldDB" id="A0A0G2I4K5"/>
<evidence type="ECO:0000259" key="2">
    <source>
        <dbReference type="PROSITE" id="PS51186"/>
    </source>
</evidence>
<dbReference type="InterPro" id="IPR052523">
    <property type="entry name" value="Trichothecene_AcTrans"/>
</dbReference>
<evidence type="ECO:0000313" key="3">
    <source>
        <dbReference type="EMBL" id="KKZ65180.1"/>
    </source>
</evidence>
<feature type="region of interest" description="Disordered" evidence="1">
    <location>
        <begin position="94"/>
        <end position="118"/>
    </location>
</feature>
<sequence length="244" mass="27137">MTVKFIRVQDPSLAVSMYTTGRRAFVNDGLQETLFPPTLVDPSDPDEQHRFRIEALKKRLVVPNAWSIAAVDDDVKDEDGGVKVQGYAAWYGPETPVVGDDQPRQDEEEQGWVEDGEGSLRGDGVKLPSCMDVKVYQLVKNRLNESKRILLGEPARPTWYLRSLAVDPDFSGRGLATQLVQWGIDRAKEDNIPAFVESSPAALGLYKRLGFVVVEDLPPLDNGHVLTIMQMDPDMGRKISSQAN</sequence>
<gene>
    <name evidence="3" type="ORF">EMCG_09000</name>
</gene>
<proteinExistence type="predicted"/>
<dbReference type="OrthoDB" id="410198at2759"/>
<dbReference type="Proteomes" id="UP000034164">
    <property type="component" value="Unassembled WGS sequence"/>
</dbReference>
<dbReference type="GO" id="GO:0016747">
    <property type="term" value="F:acyltransferase activity, transferring groups other than amino-acyl groups"/>
    <property type="evidence" value="ECO:0007669"/>
    <property type="project" value="InterPro"/>
</dbReference>
<dbReference type="InterPro" id="IPR016181">
    <property type="entry name" value="Acyl_CoA_acyltransferase"/>
</dbReference>
<dbReference type="PANTHER" id="PTHR42791:SF2">
    <property type="entry name" value="N-ACETYLTRANSFERASE DOMAIN-CONTAINING PROTEIN"/>
    <property type="match status" value="1"/>
</dbReference>
<organism evidence="3 4">
    <name type="scientific">[Emmonsia] crescens</name>
    <dbReference type="NCBI Taxonomy" id="73230"/>
    <lineage>
        <taxon>Eukaryota</taxon>
        <taxon>Fungi</taxon>
        <taxon>Dikarya</taxon>
        <taxon>Ascomycota</taxon>
        <taxon>Pezizomycotina</taxon>
        <taxon>Eurotiomycetes</taxon>
        <taxon>Eurotiomycetidae</taxon>
        <taxon>Onygenales</taxon>
        <taxon>Ajellomycetaceae</taxon>
        <taxon>Emergomyces</taxon>
    </lineage>
</organism>
<dbReference type="PROSITE" id="PS51186">
    <property type="entry name" value="GNAT"/>
    <property type="match status" value="1"/>
</dbReference>
<protein>
    <recommendedName>
        <fullName evidence="2">N-acetyltransferase domain-containing protein</fullName>
    </recommendedName>
</protein>
<accession>A0A0G2I4K5</accession>
<dbReference type="Pfam" id="PF00583">
    <property type="entry name" value="Acetyltransf_1"/>
    <property type="match status" value="1"/>
</dbReference>
<feature type="domain" description="N-acetyltransferase" evidence="2">
    <location>
        <begin position="89"/>
        <end position="232"/>
    </location>
</feature>
<feature type="compositionally biased region" description="Acidic residues" evidence="1">
    <location>
        <begin position="106"/>
        <end position="117"/>
    </location>
</feature>
<dbReference type="CDD" id="cd04301">
    <property type="entry name" value="NAT_SF"/>
    <property type="match status" value="1"/>
</dbReference>
<evidence type="ECO:0000313" key="4">
    <source>
        <dbReference type="Proteomes" id="UP000034164"/>
    </source>
</evidence>
<dbReference type="VEuPathDB" id="FungiDB:EMCG_09000"/>